<organism evidence="5 6">
    <name type="scientific">Papaver nudicaule</name>
    <name type="common">Iceland poppy</name>
    <dbReference type="NCBI Taxonomy" id="74823"/>
    <lineage>
        <taxon>Eukaryota</taxon>
        <taxon>Viridiplantae</taxon>
        <taxon>Streptophyta</taxon>
        <taxon>Embryophyta</taxon>
        <taxon>Tracheophyta</taxon>
        <taxon>Spermatophyta</taxon>
        <taxon>Magnoliopsida</taxon>
        <taxon>Ranunculales</taxon>
        <taxon>Papaveraceae</taxon>
        <taxon>Papaveroideae</taxon>
        <taxon>Papaver</taxon>
    </lineage>
</organism>
<dbReference type="PANTHER" id="PTHR34359">
    <property type="entry name" value="CLAVATA3/ESR (CLE)-RELATED PROTEIN 10"/>
    <property type="match status" value="1"/>
</dbReference>
<dbReference type="AlphaFoldDB" id="A0AA41VZ46"/>
<evidence type="ECO:0000313" key="5">
    <source>
        <dbReference type="EMBL" id="MCL7050210.1"/>
    </source>
</evidence>
<evidence type="ECO:0000256" key="2">
    <source>
        <dbReference type="ARBA" id="ARBA00022473"/>
    </source>
</evidence>
<gene>
    <name evidence="5" type="ORF">MKW94_001855</name>
</gene>
<sequence>MLSSSSETFDFSPFYKHHHHKHHGHHHHHHYYYNPEPPPPGGTNDNNNGHEIDPRYGVEKRLVPTGPNPLHH</sequence>
<evidence type="ECO:0000313" key="6">
    <source>
        <dbReference type="Proteomes" id="UP001177140"/>
    </source>
</evidence>
<feature type="region of interest" description="Disordered" evidence="4">
    <location>
        <begin position="1"/>
        <end position="72"/>
    </location>
</feature>
<evidence type="ECO:0000256" key="3">
    <source>
        <dbReference type="ARBA" id="ARBA00022782"/>
    </source>
</evidence>
<accession>A0AA41VZ46</accession>
<dbReference type="EMBL" id="JAJJMA010324944">
    <property type="protein sequence ID" value="MCL7050210.1"/>
    <property type="molecule type" value="Genomic_DNA"/>
</dbReference>
<comment type="similarity">
    <text evidence="1">Belongs to the CLV3/ESR signal peptide family.</text>
</comment>
<keyword evidence="6" id="KW-1185">Reference proteome</keyword>
<dbReference type="InterPro" id="IPR039618">
    <property type="entry name" value="CLE9-13"/>
</dbReference>
<protein>
    <submittedName>
        <fullName evidence="5">Uncharacterized protein</fullName>
    </submittedName>
</protein>
<dbReference type="GO" id="GO:0030154">
    <property type="term" value="P:cell differentiation"/>
    <property type="evidence" value="ECO:0007669"/>
    <property type="project" value="UniProtKB-KW"/>
</dbReference>
<keyword evidence="2" id="KW-0217">Developmental protein</keyword>
<reference evidence="5" key="1">
    <citation type="submission" date="2022-03" db="EMBL/GenBank/DDBJ databases">
        <title>A functionally conserved STORR gene fusion in Papaver species that diverged 16.8 million years ago.</title>
        <authorList>
            <person name="Catania T."/>
        </authorList>
    </citation>
    <scope>NUCLEOTIDE SEQUENCE</scope>
    <source>
        <strain evidence="5">S-191538</strain>
    </source>
</reference>
<evidence type="ECO:0000256" key="1">
    <source>
        <dbReference type="ARBA" id="ARBA00005416"/>
    </source>
</evidence>
<evidence type="ECO:0000256" key="4">
    <source>
        <dbReference type="SAM" id="MobiDB-lite"/>
    </source>
</evidence>
<feature type="compositionally biased region" description="Basic residues" evidence="4">
    <location>
        <begin position="15"/>
        <end position="31"/>
    </location>
</feature>
<proteinExistence type="inferred from homology"/>
<dbReference type="Proteomes" id="UP001177140">
    <property type="component" value="Unassembled WGS sequence"/>
</dbReference>
<name>A0AA41VZ46_PAPNU</name>
<dbReference type="PANTHER" id="PTHR34359:SF5">
    <property type="entry name" value="CLAVATA3_ESR (CLE)-RELATED PROTEIN 9"/>
    <property type="match status" value="1"/>
</dbReference>
<feature type="compositionally biased region" description="Basic and acidic residues" evidence="4">
    <location>
        <begin position="48"/>
        <end position="62"/>
    </location>
</feature>
<keyword evidence="3" id="KW-0221">Differentiation</keyword>
<comment type="caution">
    <text evidence="5">The sequence shown here is derived from an EMBL/GenBank/DDBJ whole genome shotgun (WGS) entry which is preliminary data.</text>
</comment>